<name>A0A7J9P413_METMI</name>
<gene>
    <name evidence="3" type="ORF">HNP93_000646</name>
</gene>
<sequence length="323" mass="38514">MHPKISVIMSTYNEPEIYIKEAIESILNQTFGDFEFIIVIDNPDNLELKNVLENYALKDRRITLIKNEKNYGAAKSRNNGIDVSKGKYISIMDADDISLPNRLQTQYEYLEKNPEIFLIGSGIIDIEETGKEIAKHKMITSETKLKKILEKRNAINHPTIMFKNDKNTYYREKFRNAEDYDLYLRILSENKKLKNISEILLKYRINSKSISHSKKTEQRYYSKKALDYYRQRLNTGYDDYAEMDIKEFENLNYNYSSDVFKSNIEVNLKLGNFKEAKNLMNQYFNREGYFNLILIYYILACFGKKIFFSVYRKYWDFLNLFRI</sequence>
<keyword evidence="3" id="KW-0808">Transferase</keyword>
<comment type="caution">
    <text evidence="3">The sequence shown here is derived from an EMBL/GenBank/DDBJ whole genome shotgun (WGS) entry which is preliminary data.</text>
</comment>
<evidence type="ECO:0000313" key="4">
    <source>
        <dbReference type="Proteomes" id="UP000558015"/>
    </source>
</evidence>
<keyword evidence="1" id="KW-0472">Membrane</keyword>
<dbReference type="PANTHER" id="PTHR22916:SF3">
    <property type="entry name" value="UDP-GLCNAC:BETAGAL BETA-1,3-N-ACETYLGLUCOSAMINYLTRANSFERASE-LIKE PROTEIN 1"/>
    <property type="match status" value="1"/>
</dbReference>
<dbReference type="GO" id="GO:0016758">
    <property type="term" value="F:hexosyltransferase activity"/>
    <property type="evidence" value="ECO:0007669"/>
    <property type="project" value="UniProtKB-ARBA"/>
</dbReference>
<reference evidence="3 4" key="1">
    <citation type="submission" date="2020-07" db="EMBL/GenBank/DDBJ databases">
        <title>Genomic Encyclopedia of Type Strains, Phase IV (KMG-V): Genome sequencing to study the core and pangenomes of soil and plant-associated prokaryotes.</title>
        <authorList>
            <person name="Whitman W."/>
        </authorList>
    </citation>
    <scope>NUCLEOTIDE SEQUENCE [LARGE SCALE GENOMIC DNA]</scope>
    <source>
        <strain evidence="3 4">C12</strain>
    </source>
</reference>
<proteinExistence type="predicted"/>
<accession>A0A7J9P413</accession>
<dbReference type="InterPro" id="IPR001173">
    <property type="entry name" value="Glyco_trans_2-like"/>
</dbReference>
<keyword evidence="1" id="KW-0812">Transmembrane</keyword>
<dbReference type="Pfam" id="PF00535">
    <property type="entry name" value="Glycos_transf_2"/>
    <property type="match status" value="1"/>
</dbReference>
<dbReference type="PANTHER" id="PTHR22916">
    <property type="entry name" value="GLYCOSYLTRANSFERASE"/>
    <property type="match status" value="1"/>
</dbReference>
<dbReference type="AlphaFoldDB" id="A0A7J9P413"/>
<evidence type="ECO:0000313" key="3">
    <source>
        <dbReference type="EMBL" id="MBA2857945.1"/>
    </source>
</evidence>
<protein>
    <submittedName>
        <fullName evidence="3">Glycosyltransferase involved in cell wall biosynthesis</fullName>
    </submittedName>
</protein>
<evidence type="ECO:0000256" key="1">
    <source>
        <dbReference type="SAM" id="Phobius"/>
    </source>
</evidence>
<dbReference type="Proteomes" id="UP000558015">
    <property type="component" value="Unassembled WGS sequence"/>
</dbReference>
<dbReference type="Gene3D" id="3.90.550.10">
    <property type="entry name" value="Spore Coat Polysaccharide Biosynthesis Protein SpsA, Chain A"/>
    <property type="match status" value="1"/>
</dbReference>
<dbReference type="RefSeq" id="WP_181493055.1">
    <property type="nucleotide sequence ID" value="NZ_JACDUN010000001.1"/>
</dbReference>
<evidence type="ECO:0000259" key="2">
    <source>
        <dbReference type="Pfam" id="PF00535"/>
    </source>
</evidence>
<feature type="transmembrane region" description="Helical" evidence="1">
    <location>
        <begin position="289"/>
        <end position="311"/>
    </location>
</feature>
<dbReference type="EMBL" id="JACDUN010000001">
    <property type="protein sequence ID" value="MBA2857945.1"/>
    <property type="molecule type" value="Genomic_DNA"/>
</dbReference>
<organism evidence="3 4">
    <name type="scientific">Methanococcus maripaludis</name>
    <name type="common">Methanococcus deltae</name>
    <dbReference type="NCBI Taxonomy" id="39152"/>
    <lineage>
        <taxon>Archaea</taxon>
        <taxon>Methanobacteriati</taxon>
        <taxon>Methanobacteriota</taxon>
        <taxon>Methanomada group</taxon>
        <taxon>Methanococci</taxon>
        <taxon>Methanococcales</taxon>
        <taxon>Methanococcaceae</taxon>
        <taxon>Methanococcus</taxon>
    </lineage>
</organism>
<feature type="domain" description="Glycosyltransferase 2-like" evidence="2">
    <location>
        <begin position="6"/>
        <end position="171"/>
    </location>
</feature>
<dbReference type="InterPro" id="IPR029044">
    <property type="entry name" value="Nucleotide-diphossugar_trans"/>
</dbReference>
<keyword evidence="1" id="KW-1133">Transmembrane helix</keyword>
<dbReference type="SUPFAM" id="SSF53448">
    <property type="entry name" value="Nucleotide-diphospho-sugar transferases"/>
    <property type="match status" value="1"/>
</dbReference>